<sequence>MSNLEGRRVLLVEDESLVAMLGEDMLLDLGCEVTVAMRLEKALALARHEAFDMAILDVNLGETVSYPIADVLFERCIPFIFATGYGTSGIAATYNAIPVMQKPYQVGQMAALLKHLLTCETLVRKGAAPGSGISCTCALGPGRTGPTVIRID</sequence>
<protein>
    <submittedName>
        <fullName evidence="4">CheY-like chemotaxis protein</fullName>
    </submittedName>
</protein>
<dbReference type="PANTHER" id="PTHR44591:SF24">
    <property type="entry name" value="PROTEIN-GLUTAMATE METHYLESTERASE_PROTEIN-GLUTAMINE GLUTAMINASE 1"/>
    <property type="match status" value="1"/>
</dbReference>
<accession>A0ABV2L2P5</accession>
<dbReference type="SUPFAM" id="SSF52172">
    <property type="entry name" value="CheY-like"/>
    <property type="match status" value="1"/>
</dbReference>
<proteinExistence type="predicted"/>
<gene>
    <name evidence="4" type="ORF">ABID43_001152</name>
</gene>
<dbReference type="InterPro" id="IPR050595">
    <property type="entry name" value="Bact_response_regulator"/>
</dbReference>
<keyword evidence="1 2" id="KW-0597">Phosphoprotein</keyword>
<dbReference type="PROSITE" id="PS50110">
    <property type="entry name" value="RESPONSE_REGULATORY"/>
    <property type="match status" value="1"/>
</dbReference>
<evidence type="ECO:0000256" key="2">
    <source>
        <dbReference type="PROSITE-ProRule" id="PRU00169"/>
    </source>
</evidence>
<dbReference type="Pfam" id="PF00072">
    <property type="entry name" value="Response_reg"/>
    <property type="match status" value="1"/>
</dbReference>
<dbReference type="Gene3D" id="3.40.50.2300">
    <property type="match status" value="1"/>
</dbReference>
<dbReference type="RefSeq" id="WP_354465579.1">
    <property type="nucleotide sequence ID" value="NZ_JBEPMM010000002.1"/>
</dbReference>
<evidence type="ECO:0000313" key="4">
    <source>
        <dbReference type="EMBL" id="MET3691627.1"/>
    </source>
</evidence>
<reference evidence="4 5" key="1">
    <citation type="submission" date="2024-06" db="EMBL/GenBank/DDBJ databases">
        <title>Genomic Encyclopedia of Type Strains, Phase IV (KMG-IV): sequencing the most valuable type-strain genomes for metagenomic binning, comparative biology and taxonomic classification.</title>
        <authorList>
            <person name="Goeker M."/>
        </authorList>
    </citation>
    <scope>NUCLEOTIDE SEQUENCE [LARGE SCALE GENOMIC DNA]</scope>
    <source>
        <strain evidence="4 5">DSM 21331</strain>
    </source>
</reference>
<dbReference type="SMART" id="SM00448">
    <property type="entry name" value="REC"/>
    <property type="match status" value="1"/>
</dbReference>
<comment type="caution">
    <text evidence="4">The sequence shown here is derived from an EMBL/GenBank/DDBJ whole genome shotgun (WGS) entry which is preliminary data.</text>
</comment>
<dbReference type="PANTHER" id="PTHR44591">
    <property type="entry name" value="STRESS RESPONSE REGULATOR PROTEIN 1"/>
    <property type="match status" value="1"/>
</dbReference>
<name>A0ABV2L2P5_9HYPH</name>
<dbReference type="InterPro" id="IPR001789">
    <property type="entry name" value="Sig_transdc_resp-reg_receiver"/>
</dbReference>
<evidence type="ECO:0000256" key="1">
    <source>
        <dbReference type="ARBA" id="ARBA00022553"/>
    </source>
</evidence>
<evidence type="ECO:0000259" key="3">
    <source>
        <dbReference type="PROSITE" id="PS50110"/>
    </source>
</evidence>
<keyword evidence="5" id="KW-1185">Reference proteome</keyword>
<dbReference type="Proteomes" id="UP001549145">
    <property type="component" value="Unassembled WGS sequence"/>
</dbReference>
<organism evidence="4 5">
    <name type="scientific">Methylobacterium goesingense</name>
    <dbReference type="NCBI Taxonomy" id="243690"/>
    <lineage>
        <taxon>Bacteria</taxon>
        <taxon>Pseudomonadati</taxon>
        <taxon>Pseudomonadota</taxon>
        <taxon>Alphaproteobacteria</taxon>
        <taxon>Hyphomicrobiales</taxon>
        <taxon>Methylobacteriaceae</taxon>
        <taxon>Methylobacterium</taxon>
    </lineage>
</organism>
<dbReference type="InterPro" id="IPR011006">
    <property type="entry name" value="CheY-like_superfamily"/>
</dbReference>
<evidence type="ECO:0000313" key="5">
    <source>
        <dbReference type="Proteomes" id="UP001549145"/>
    </source>
</evidence>
<dbReference type="EMBL" id="JBEPMM010000002">
    <property type="protein sequence ID" value="MET3691627.1"/>
    <property type="molecule type" value="Genomic_DNA"/>
</dbReference>
<feature type="domain" description="Response regulatory" evidence="3">
    <location>
        <begin position="8"/>
        <end position="117"/>
    </location>
</feature>
<feature type="modified residue" description="4-aspartylphosphate" evidence="2">
    <location>
        <position position="57"/>
    </location>
</feature>